<dbReference type="InterPro" id="IPR006076">
    <property type="entry name" value="FAD-dep_OxRdtase"/>
</dbReference>
<reference evidence="2" key="1">
    <citation type="submission" date="2022-01" db="EMBL/GenBank/DDBJ databases">
        <title>Gillisia lutea sp. nov., isolated from marine plastic residues from the Malvarosa beach (Valencia, Spain).</title>
        <authorList>
            <person name="Vidal-Verdu A."/>
            <person name="Molina-Menor E."/>
            <person name="Satari L."/>
            <person name="Pascual J."/>
            <person name="Pereto J."/>
            <person name="Porcar M."/>
        </authorList>
    </citation>
    <scope>NUCLEOTIDE SEQUENCE</scope>
    <source>
        <strain evidence="2">M10.2A</strain>
    </source>
</reference>
<dbReference type="Gene3D" id="3.30.9.10">
    <property type="entry name" value="D-Amino Acid Oxidase, subunit A, domain 2"/>
    <property type="match status" value="1"/>
</dbReference>
<sequence>MDIRSNEPFWLIKNSLASSYPSLNEDVQTEILIVGGGITGALMAFKFLKEGKKVVLLDRRDVCSGSSAASTAMLQYEIDVSLSELIEQRGLTCAVSSYKSCEKAIFELKEIIDEIKSDCPFQFKKSVYFSSTKKDLDFLKTEFETRKQHGFKVRWLEKEDLEKFGLKAYAAIESESGAITDTYKLANDLLKYCSEKGVRIFDRTEVVKQESVDGGMRALTSSNYKIDASHIINCTGYESTEQLQESVVDLKSTYALASEAFEKIPEAFKDRIYWNTSSPYLYFRSTDDGRIIMGGGDENFKNATKRDALLSKKEQSLQKEFEKCFPEIDFKLDYSWAGTFGETKDGLPYFGKPDSEVNEHYILGFGGNGITFSVMGMEAIKHSVENTPHPSLEYYKFKR</sequence>
<dbReference type="RefSeq" id="WP_236132953.1">
    <property type="nucleotide sequence ID" value="NZ_JAKGTH010000006.1"/>
</dbReference>
<proteinExistence type="predicted"/>
<dbReference type="PANTHER" id="PTHR13847:SF201">
    <property type="entry name" value="PUTATIBE OXIDOREDUCTASE"/>
    <property type="match status" value="1"/>
</dbReference>
<accession>A0ABS9EH88</accession>
<dbReference type="Pfam" id="PF01266">
    <property type="entry name" value="DAO"/>
    <property type="match status" value="1"/>
</dbReference>
<comment type="caution">
    <text evidence="2">The sequence shown here is derived from an EMBL/GenBank/DDBJ whole genome shotgun (WGS) entry which is preliminary data.</text>
</comment>
<dbReference type="SUPFAM" id="SSF51905">
    <property type="entry name" value="FAD/NAD(P)-binding domain"/>
    <property type="match status" value="1"/>
</dbReference>
<dbReference type="Proteomes" id="UP001179363">
    <property type="component" value="Unassembled WGS sequence"/>
</dbReference>
<name>A0ABS9EH88_9FLAO</name>
<feature type="domain" description="FAD dependent oxidoreductase" evidence="1">
    <location>
        <begin position="31"/>
        <end position="376"/>
    </location>
</feature>
<dbReference type="InterPro" id="IPR036188">
    <property type="entry name" value="FAD/NAD-bd_sf"/>
</dbReference>
<protein>
    <submittedName>
        <fullName evidence="2">FAD-binding oxidoreductase</fullName>
    </submittedName>
</protein>
<organism evidence="2 3">
    <name type="scientific">Gillisia lutea</name>
    <dbReference type="NCBI Taxonomy" id="2909668"/>
    <lineage>
        <taxon>Bacteria</taxon>
        <taxon>Pseudomonadati</taxon>
        <taxon>Bacteroidota</taxon>
        <taxon>Flavobacteriia</taxon>
        <taxon>Flavobacteriales</taxon>
        <taxon>Flavobacteriaceae</taxon>
        <taxon>Gillisia</taxon>
    </lineage>
</organism>
<evidence type="ECO:0000259" key="1">
    <source>
        <dbReference type="Pfam" id="PF01266"/>
    </source>
</evidence>
<keyword evidence="3" id="KW-1185">Reference proteome</keyword>
<dbReference type="EMBL" id="JAKGTH010000006">
    <property type="protein sequence ID" value="MCF4100818.1"/>
    <property type="molecule type" value="Genomic_DNA"/>
</dbReference>
<evidence type="ECO:0000313" key="3">
    <source>
        <dbReference type="Proteomes" id="UP001179363"/>
    </source>
</evidence>
<gene>
    <name evidence="2" type="ORF">L1I30_03980</name>
</gene>
<dbReference type="Gene3D" id="3.50.50.60">
    <property type="entry name" value="FAD/NAD(P)-binding domain"/>
    <property type="match status" value="1"/>
</dbReference>
<evidence type="ECO:0000313" key="2">
    <source>
        <dbReference type="EMBL" id="MCF4100818.1"/>
    </source>
</evidence>
<dbReference type="PANTHER" id="PTHR13847">
    <property type="entry name" value="SARCOSINE DEHYDROGENASE-RELATED"/>
    <property type="match status" value="1"/>
</dbReference>